<evidence type="ECO:0000256" key="1">
    <source>
        <dbReference type="SAM" id="SignalP"/>
    </source>
</evidence>
<evidence type="ECO:0000313" key="2">
    <source>
        <dbReference type="EMBL" id="EMP05446.1"/>
    </source>
</evidence>
<dbReference type="AlphaFoldDB" id="M6ZH89"/>
<organism evidence="2 3">
    <name type="scientific">Leptospira interrogans serovar Pyrogenes str. 200701872</name>
    <dbReference type="NCBI Taxonomy" id="1193029"/>
    <lineage>
        <taxon>Bacteria</taxon>
        <taxon>Pseudomonadati</taxon>
        <taxon>Spirochaetota</taxon>
        <taxon>Spirochaetia</taxon>
        <taxon>Leptospirales</taxon>
        <taxon>Leptospiraceae</taxon>
        <taxon>Leptospira</taxon>
    </lineage>
</organism>
<keyword evidence="1" id="KW-0732">Signal</keyword>
<proteinExistence type="predicted"/>
<feature type="chain" id="PRO_5004079227" description="Lipoprotein" evidence="1">
    <location>
        <begin position="19"/>
        <end position="123"/>
    </location>
</feature>
<sequence>MKKFISLMLVLISCSVAAEKTCSDHEGRMVCVEKFSDREVNSVYTANSSELSIQRIKFFDGSIEDIYYDKGKIRERKKYIGYGDYSYNMFYDDRIQRPRGIPLNARYVTVYKRWIIRSQIDGF</sequence>
<dbReference type="Proteomes" id="UP000012117">
    <property type="component" value="Unassembled WGS sequence"/>
</dbReference>
<dbReference type="BioCyc" id="LINT1193029:G11R4-4060-MONOMER"/>
<protein>
    <recommendedName>
        <fullName evidence="4">Lipoprotein</fullName>
    </recommendedName>
</protein>
<reference evidence="2 3" key="1">
    <citation type="submission" date="2013-01" db="EMBL/GenBank/DDBJ databases">
        <authorList>
            <person name="Harkins D.M."/>
            <person name="Durkin A.S."/>
            <person name="Brinkac L.M."/>
            <person name="Haft D.H."/>
            <person name="Selengut J.D."/>
            <person name="Sanka R."/>
            <person name="DePew J."/>
            <person name="Purushe J."/>
            <person name="Picardeau M."/>
            <person name="Werts C."/>
            <person name="Goarant C."/>
            <person name="Vinetz J.M."/>
            <person name="Sutton G.G."/>
            <person name="Nierman W.C."/>
            <person name="Fouts D.E."/>
        </authorList>
    </citation>
    <scope>NUCLEOTIDE SEQUENCE [LARGE SCALE GENOMIC DNA]</scope>
    <source>
        <strain evidence="2 3">200701872</strain>
    </source>
</reference>
<comment type="caution">
    <text evidence="2">The sequence shown here is derived from an EMBL/GenBank/DDBJ whole genome shotgun (WGS) entry which is preliminary data.</text>
</comment>
<accession>M6ZH89</accession>
<dbReference type="EMBL" id="AKWN02000436">
    <property type="protein sequence ID" value="EMP05446.1"/>
    <property type="molecule type" value="Genomic_DNA"/>
</dbReference>
<name>M6ZH89_LEPIR</name>
<feature type="signal peptide" evidence="1">
    <location>
        <begin position="1"/>
        <end position="18"/>
    </location>
</feature>
<evidence type="ECO:0008006" key="4">
    <source>
        <dbReference type="Google" id="ProtNLM"/>
    </source>
</evidence>
<gene>
    <name evidence="2" type="ORF">LEP1GSC124_2692</name>
</gene>
<evidence type="ECO:0000313" key="3">
    <source>
        <dbReference type="Proteomes" id="UP000012117"/>
    </source>
</evidence>